<proteinExistence type="predicted"/>
<gene>
    <name evidence="1" type="ORF">NDU88_004083</name>
</gene>
<comment type="caution">
    <text evidence="1">The sequence shown here is derived from an EMBL/GenBank/DDBJ whole genome shotgun (WGS) entry which is preliminary data.</text>
</comment>
<dbReference type="EMBL" id="JANPWB010000012">
    <property type="protein sequence ID" value="KAJ1115862.1"/>
    <property type="molecule type" value="Genomic_DNA"/>
</dbReference>
<organism evidence="1 2">
    <name type="scientific">Pleurodeles waltl</name>
    <name type="common">Iberian ribbed newt</name>
    <dbReference type="NCBI Taxonomy" id="8319"/>
    <lineage>
        <taxon>Eukaryota</taxon>
        <taxon>Metazoa</taxon>
        <taxon>Chordata</taxon>
        <taxon>Craniata</taxon>
        <taxon>Vertebrata</taxon>
        <taxon>Euteleostomi</taxon>
        <taxon>Amphibia</taxon>
        <taxon>Batrachia</taxon>
        <taxon>Caudata</taxon>
        <taxon>Salamandroidea</taxon>
        <taxon>Salamandridae</taxon>
        <taxon>Pleurodelinae</taxon>
        <taxon>Pleurodeles</taxon>
    </lineage>
</organism>
<dbReference type="Proteomes" id="UP001066276">
    <property type="component" value="Chromosome 8"/>
</dbReference>
<keyword evidence="2" id="KW-1185">Reference proteome</keyword>
<reference evidence="1" key="1">
    <citation type="journal article" date="2022" name="bioRxiv">
        <title>Sequencing and chromosome-scale assembly of the giantPleurodeles waltlgenome.</title>
        <authorList>
            <person name="Brown T."/>
            <person name="Elewa A."/>
            <person name="Iarovenko S."/>
            <person name="Subramanian E."/>
            <person name="Araus A.J."/>
            <person name="Petzold A."/>
            <person name="Susuki M."/>
            <person name="Suzuki K.-i.T."/>
            <person name="Hayashi T."/>
            <person name="Toyoda A."/>
            <person name="Oliveira C."/>
            <person name="Osipova E."/>
            <person name="Leigh N.D."/>
            <person name="Simon A."/>
            <person name="Yun M.H."/>
        </authorList>
    </citation>
    <scope>NUCLEOTIDE SEQUENCE</scope>
    <source>
        <strain evidence="1">20211129_DDA</strain>
        <tissue evidence="1">Liver</tissue>
    </source>
</reference>
<evidence type="ECO:0000313" key="1">
    <source>
        <dbReference type="EMBL" id="KAJ1115862.1"/>
    </source>
</evidence>
<evidence type="ECO:0008006" key="3">
    <source>
        <dbReference type="Google" id="ProtNLM"/>
    </source>
</evidence>
<accession>A0AAV7NMI8</accession>
<evidence type="ECO:0000313" key="2">
    <source>
        <dbReference type="Proteomes" id="UP001066276"/>
    </source>
</evidence>
<protein>
    <recommendedName>
        <fullName evidence="3">Transposase</fullName>
    </recommendedName>
</protein>
<name>A0AAV7NMI8_PLEWA</name>
<sequence length="125" mass="14482">MTWTFPPILRVWQDITKQAAAWSRLPLLPTTESCLLGIRKKQGRDKQKYRCAELAFVVFKRLIATQWKSPSAPDIHRWTSDLLHWANVELHALNTLRDIGVVINGADIWDSFVDQLKENDDTRTP</sequence>
<dbReference type="AlphaFoldDB" id="A0AAV7NMI8"/>